<comment type="caution">
    <text evidence="3">The sequence shown here is derived from an EMBL/GenBank/DDBJ whole genome shotgun (WGS) entry which is preliminary data.</text>
</comment>
<evidence type="ECO:0000256" key="1">
    <source>
        <dbReference type="SAM" id="MobiDB-lite"/>
    </source>
</evidence>
<evidence type="ECO:0000313" key="4">
    <source>
        <dbReference type="Proteomes" id="UP001556367"/>
    </source>
</evidence>
<dbReference type="Proteomes" id="UP001556367">
    <property type="component" value="Unassembled WGS sequence"/>
</dbReference>
<gene>
    <name evidence="3" type="ORF">HGRIS_012052</name>
</gene>
<reference evidence="4" key="1">
    <citation type="submission" date="2024-06" db="EMBL/GenBank/DDBJ databases">
        <title>Multi-omics analyses provide insights into the biosynthesis of the anticancer antibiotic pleurotin in Hohenbuehelia grisea.</title>
        <authorList>
            <person name="Weaver J.A."/>
            <person name="Alberti F."/>
        </authorList>
    </citation>
    <scope>NUCLEOTIDE SEQUENCE [LARGE SCALE GENOMIC DNA]</scope>
    <source>
        <strain evidence="4">T-177</strain>
    </source>
</reference>
<keyword evidence="4" id="KW-1185">Reference proteome</keyword>
<protein>
    <submittedName>
        <fullName evidence="3">Uncharacterized protein</fullName>
    </submittedName>
</protein>
<feature type="region of interest" description="Disordered" evidence="1">
    <location>
        <begin position="687"/>
        <end position="782"/>
    </location>
</feature>
<feature type="region of interest" description="Disordered" evidence="1">
    <location>
        <begin position="445"/>
        <end position="464"/>
    </location>
</feature>
<organism evidence="3 4">
    <name type="scientific">Hohenbuehelia grisea</name>
    <dbReference type="NCBI Taxonomy" id="104357"/>
    <lineage>
        <taxon>Eukaryota</taxon>
        <taxon>Fungi</taxon>
        <taxon>Dikarya</taxon>
        <taxon>Basidiomycota</taxon>
        <taxon>Agaricomycotina</taxon>
        <taxon>Agaricomycetes</taxon>
        <taxon>Agaricomycetidae</taxon>
        <taxon>Agaricales</taxon>
        <taxon>Pleurotineae</taxon>
        <taxon>Pleurotaceae</taxon>
        <taxon>Hohenbuehelia</taxon>
    </lineage>
</organism>
<feature type="compositionally biased region" description="Polar residues" evidence="1">
    <location>
        <begin position="694"/>
        <end position="703"/>
    </location>
</feature>
<feature type="compositionally biased region" description="Low complexity" evidence="1">
    <location>
        <begin position="710"/>
        <end position="729"/>
    </location>
</feature>
<feature type="region of interest" description="Disordered" evidence="1">
    <location>
        <begin position="492"/>
        <end position="549"/>
    </location>
</feature>
<dbReference type="EMBL" id="JASNQZ010000015">
    <property type="protein sequence ID" value="KAL0945763.1"/>
    <property type="molecule type" value="Genomic_DNA"/>
</dbReference>
<feature type="chain" id="PRO_5045599256" evidence="2">
    <location>
        <begin position="20"/>
        <end position="803"/>
    </location>
</feature>
<evidence type="ECO:0000313" key="3">
    <source>
        <dbReference type="EMBL" id="KAL0945763.1"/>
    </source>
</evidence>
<proteinExistence type="predicted"/>
<evidence type="ECO:0000256" key="2">
    <source>
        <dbReference type="SAM" id="SignalP"/>
    </source>
</evidence>
<feature type="compositionally biased region" description="Low complexity" evidence="1">
    <location>
        <begin position="452"/>
        <end position="464"/>
    </location>
</feature>
<sequence length="803" mass="82449">MATLSLIFISLLLSPLALAGNDWNKPCFDGHCSYELTARDGSGVGSMVLSGSPDAISDITPAAGWAILGCSPEAEAQDIRVVCASADQEKCTHLYRSIGPSGKVVRLPENCGKMAFARVAKTWVHDDQRIPFHIVSHLRKRGVPLPEVQGLTLDTDFGAIDASKTGNVTIHVQGMTIPGAGGNMAITQPAYRTHSRIIGRESNFIEDAFASFTAVDHNLTVNLPPVDFKRHFDLIDASVSCPLPGGDFSASISAEMDAKFYAKVQVGVVAQGTLIPPNFEEFGLFAGLDADFSASFNLAASAKSPINSGLVTLFEAGLPGLEFPGIMTVGPNLKVVGRATAHMDTDVDVKLGVSYKADNAQLFFPRSKRQHSGGVFSPGDSPLKLTADTSLASKGDIEAFITPKIEFGIIALKGLAKATVSLDLDASAKLVVSVDGHANAGLTASVAPHSTQSPSPASSQAIPIGSGAPVIGSGAVPSVAVSSQAPPAIGSGAVPVTPPGIGSGAVPTTVPESSPVIGSGAAPTGGPVSSAHIGSGAIPKTSEVPRSSSPIGSGAFVNATAASSSAAAPTSLLSTTIPTSTHASGQLDANLPIPVGDGHRARQIRRSRIMRRAQIEPSVEMLVQRGVDAGASAGIKACVDLGARLDVHASADGDFFGLFNRSTRVNMFNHNFKLYKDCFGTRASTKAKRDVSKPSAQIPSSPQVPDDTTPEPSTPSASAAGDSAAVSPVAPSPSPKVPGDNSTQPPVASRPAPEVPEDSVTIGPAEPTQPAPDSPSETFDPICSIPKLAGLLTIIDLSFQPKP</sequence>
<name>A0ABR3IR51_9AGAR</name>
<feature type="signal peptide" evidence="2">
    <location>
        <begin position="1"/>
        <end position="19"/>
    </location>
</feature>
<accession>A0ABR3IR51</accession>
<keyword evidence="2" id="KW-0732">Signal</keyword>